<dbReference type="Pfam" id="PF01473">
    <property type="entry name" value="Choline_bind_1"/>
    <property type="match status" value="1"/>
</dbReference>
<evidence type="ECO:0008006" key="6">
    <source>
        <dbReference type="Google" id="ProtNLM"/>
    </source>
</evidence>
<accession>A0A0B5QMZ3</accession>
<evidence type="ECO:0000256" key="2">
    <source>
        <dbReference type="PROSITE-ProRule" id="PRU00591"/>
    </source>
</evidence>
<evidence type="ECO:0000256" key="1">
    <source>
        <dbReference type="ARBA" id="ARBA00022737"/>
    </source>
</evidence>
<gene>
    <name evidence="4" type="ORF">LF65_05679</name>
</gene>
<dbReference type="SUPFAM" id="SSF69360">
    <property type="entry name" value="Cell wall binding repeat"/>
    <property type="match status" value="1"/>
</dbReference>
<dbReference type="EMBL" id="CP010086">
    <property type="protein sequence ID" value="AJH02186.1"/>
    <property type="molecule type" value="Genomic_DNA"/>
</dbReference>
<dbReference type="Gene3D" id="2.10.270.10">
    <property type="entry name" value="Cholin Binding"/>
    <property type="match status" value="1"/>
</dbReference>
<evidence type="ECO:0000313" key="5">
    <source>
        <dbReference type="Proteomes" id="UP000031866"/>
    </source>
</evidence>
<dbReference type="RefSeq" id="WP_052483059.1">
    <property type="nucleotide sequence ID" value="NZ_CP010086.2"/>
</dbReference>
<dbReference type="PROSITE" id="PS51170">
    <property type="entry name" value="CW"/>
    <property type="match status" value="1"/>
</dbReference>
<dbReference type="AlphaFoldDB" id="A0A0B5QMZ3"/>
<dbReference type="OrthoDB" id="1864143at2"/>
<feature type="chain" id="PRO_5002105902" description="Cell wall-binding protein" evidence="3">
    <location>
        <begin position="28"/>
        <end position="243"/>
    </location>
</feature>
<evidence type="ECO:0000313" key="4">
    <source>
        <dbReference type="EMBL" id="AJH02186.1"/>
    </source>
</evidence>
<keyword evidence="3" id="KW-0732">Signal</keyword>
<dbReference type="STRING" id="1520.LF65_05679"/>
<keyword evidence="1" id="KW-0677">Repeat</keyword>
<reference evidence="5" key="1">
    <citation type="submission" date="2014-12" db="EMBL/GenBank/DDBJ databases">
        <title>Genome sequence of Clostridium beijerinckii strain 59B.</title>
        <authorList>
            <person name="Little G.T."/>
            <person name="Minton N.P."/>
        </authorList>
    </citation>
    <scope>NUCLEOTIDE SEQUENCE [LARGE SCALE GENOMIC DNA]</scope>
    <source>
        <strain evidence="5">59B</strain>
    </source>
</reference>
<proteinExistence type="predicted"/>
<dbReference type="InterPro" id="IPR018337">
    <property type="entry name" value="Cell_wall/Cho-bd_repeat"/>
</dbReference>
<dbReference type="KEGG" id="cbei:LF65_05679"/>
<sequence length="243" mass="27950">MINIRKRILSVVTVLCITLGFNIPAYAEWKQDATGWWYANGNTYYTGWQEIGGKWYYFDKNGYMLYSTIKDGYFLQSDGSWTNGGKEIQKYADLLNDTRWQEQNGIVDISHNIIMDVNHDGVNEMLLNNGPNMAQLKVSIVSYNNGNIKIDNIPSGQGGYYGYIKNENVLCVYGGHMGYFYGSGYKLNDGSWEKVYDWSAEYASQYVDDNAFKNCTLNGKPVSETEFKSFLSKIDKYYYTIEY</sequence>
<name>A0A0B5QMZ3_CLOBE</name>
<organism evidence="4 5">
    <name type="scientific">Clostridium beijerinckii</name>
    <name type="common">Clostridium MP</name>
    <dbReference type="NCBI Taxonomy" id="1520"/>
    <lineage>
        <taxon>Bacteria</taxon>
        <taxon>Bacillati</taxon>
        <taxon>Bacillota</taxon>
        <taxon>Clostridia</taxon>
        <taxon>Eubacteriales</taxon>
        <taxon>Clostridiaceae</taxon>
        <taxon>Clostridium</taxon>
    </lineage>
</organism>
<evidence type="ECO:0000256" key="3">
    <source>
        <dbReference type="SAM" id="SignalP"/>
    </source>
</evidence>
<feature type="signal peptide" evidence="3">
    <location>
        <begin position="1"/>
        <end position="27"/>
    </location>
</feature>
<protein>
    <recommendedName>
        <fullName evidence="6">Cell wall-binding protein</fullName>
    </recommendedName>
</protein>
<feature type="repeat" description="Cell wall-binding" evidence="2">
    <location>
        <begin position="45"/>
        <end position="64"/>
    </location>
</feature>
<dbReference type="Proteomes" id="UP000031866">
    <property type="component" value="Chromosome"/>
</dbReference>